<dbReference type="InterPro" id="IPR003439">
    <property type="entry name" value="ABC_transporter-like_ATP-bd"/>
</dbReference>
<dbReference type="SMART" id="SM00382">
    <property type="entry name" value="AAA"/>
    <property type="match status" value="1"/>
</dbReference>
<dbReference type="Proteomes" id="UP001321477">
    <property type="component" value="Chromosome"/>
</dbReference>
<dbReference type="EMBL" id="AP027734">
    <property type="protein sequence ID" value="BDZ54329.1"/>
    <property type="molecule type" value="Genomic_DNA"/>
</dbReference>
<feature type="compositionally biased region" description="Polar residues" evidence="5">
    <location>
        <begin position="288"/>
        <end position="297"/>
    </location>
</feature>
<feature type="region of interest" description="Disordered" evidence="5">
    <location>
        <begin position="254"/>
        <end position="297"/>
    </location>
</feature>
<sequence>MSVMLAVENVVKVFRAHGSQVTAVDGVSFEVESGTTFGLVGESGSGKSTVARCALRLIEPTSGDSRIDGERIGALRGTAMRRLRARTGMVFQNPAAALNPRLTIEQSIAEPLRTHSDLRGRALAQRVRELLDEVGLATAHAERLPHQLSGGQCQRVGIARAVATRPKLLILDEPTSALDVSVQAQVLNLLQELRREHALTYLLISHDLDVVRYMSDTAGVMRSGRLVEVGPASRVLVRPEHEYTRRLLAAMPETPGAVPLPVPERDAPGRLAPSSRADAAADARSTEPDSSQNRIHS</sequence>
<gene>
    <name evidence="7" type="ORF">GCM10025870_14020</name>
</gene>
<dbReference type="InterPro" id="IPR050319">
    <property type="entry name" value="ABC_transp_ATP-bind"/>
</dbReference>
<feature type="domain" description="ABC transporter" evidence="6">
    <location>
        <begin position="5"/>
        <end position="248"/>
    </location>
</feature>
<evidence type="ECO:0000256" key="4">
    <source>
        <dbReference type="ARBA" id="ARBA00022840"/>
    </source>
</evidence>
<organism evidence="7 8">
    <name type="scientific">Agromyces marinus</name>
    <dbReference type="NCBI Taxonomy" id="1389020"/>
    <lineage>
        <taxon>Bacteria</taxon>
        <taxon>Bacillati</taxon>
        <taxon>Actinomycetota</taxon>
        <taxon>Actinomycetes</taxon>
        <taxon>Micrococcales</taxon>
        <taxon>Microbacteriaceae</taxon>
        <taxon>Agromyces</taxon>
    </lineage>
</organism>
<evidence type="ECO:0000256" key="1">
    <source>
        <dbReference type="ARBA" id="ARBA00005417"/>
    </source>
</evidence>
<keyword evidence="3" id="KW-0547">Nucleotide-binding</keyword>
<reference evidence="8" key="1">
    <citation type="journal article" date="2019" name="Int. J. Syst. Evol. Microbiol.">
        <title>The Global Catalogue of Microorganisms (GCM) 10K type strain sequencing project: providing services to taxonomists for standard genome sequencing and annotation.</title>
        <authorList>
            <consortium name="The Broad Institute Genomics Platform"/>
            <consortium name="The Broad Institute Genome Sequencing Center for Infectious Disease"/>
            <person name="Wu L."/>
            <person name="Ma J."/>
        </authorList>
    </citation>
    <scope>NUCLEOTIDE SEQUENCE [LARGE SCALE GENOMIC DNA]</scope>
    <source>
        <strain evidence="8">NBRC 109019</strain>
    </source>
</reference>
<dbReference type="InterPro" id="IPR027417">
    <property type="entry name" value="P-loop_NTPase"/>
</dbReference>
<dbReference type="PROSITE" id="PS00211">
    <property type="entry name" value="ABC_TRANSPORTER_1"/>
    <property type="match status" value="1"/>
</dbReference>
<evidence type="ECO:0000259" key="6">
    <source>
        <dbReference type="PROSITE" id="PS50893"/>
    </source>
</evidence>
<dbReference type="CDD" id="cd03257">
    <property type="entry name" value="ABC_NikE_OppD_transporters"/>
    <property type="match status" value="1"/>
</dbReference>
<dbReference type="PROSITE" id="PS50893">
    <property type="entry name" value="ABC_TRANSPORTER_2"/>
    <property type="match status" value="1"/>
</dbReference>
<protein>
    <recommendedName>
        <fullName evidence="6">ABC transporter domain-containing protein</fullName>
    </recommendedName>
</protein>
<dbReference type="InterPro" id="IPR003593">
    <property type="entry name" value="AAA+_ATPase"/>
</dbReference>
<dbReference type="Pfam" id="PF00005">
    <property type="entry name" value="ABC_tran"/>
    <property type="match status" value="1"/>
</dbReference>
<evidence type="ECO:0000256" key="3">
    <source>
        <dbReference type="ARBA" id="ARBA00022741"/>
    </source>
</evidence>
<accession>A0ABN6YAH5</accession>
<dbReference type="SUPFAM" id="SSF52540">
    <property type="entry name" value="P-loop containing nucleoside triphosphate hydrolases"/>
    <property type="match status" value="1"/>
</dbReference>
<name>A0ABN6YAH5_9MICO</name>
<evidence type="ECO:0000256" key="5">
    <source>
        <dbReference type="SAM" id="MobiDB-lite"/>
    </source>
</evidence>
<dbReference type="PANTHER" id="PTHR43776:SF7">
    <property type="entry name" value="D,D-DIPEPTIDE TRANSPORT ATP-BINDING PROTEIN DDPF-RELATED"/>
    <property type="match status" value="1"/>
</dbReference>
<evidence type="ECO:0000313" key="8">
    <source>
        <dbReference type="Proteomes" id="UP001321477"/>
    </source>
</evidence>
<dbReference type="PANTHER" id="PTHR43776">
    <property type="entry name" value="TRANSPORT ATP-BINDING PROTEIN"/>
    <property type="match status" value="1"/>
</dbReference>
<evidence type="ECO:0000313" key="7">
    <source>
        <dbReference type="EMBL" id="BDZ54329.1"/>
    </source>
</evidence>
<evidence type="ECO:0000256" key="2">
    <source>
        <dbReference type="ARBA" id="ARBA00022448"/>
    </source>
</evidence>
<dbReference type="Gene3D" id="3.40.50.300">
    <property type="entry name" value="P-loop containing nucleotide triphosphate hydrolases"/>
    <property type="match status" value="1"/>
</dbReference>
<proteinExistence type="inferred from homology"/>
<keyword evidence="4" id="KW-0067">ATP-binding</keyword>
<comment type="similarity">
    <text evidence="1">Belongs to the ABC transporter superfamily.</text>
</comment>
<dbReference type="InterPro" id="IPR017871">
    <property type="entry name" value="ABC_transporter-like_CS"/>
</dbReference>
<keyword evidence="8" id="KW-1185">Reference proteome</keyword>
<keyword evidence="2" id="KW-0813">Transport</keyword>